<dbReference type="EMBL" id="AABF01000001">
    <property type="protein sequence ID" value="EAA25241.1"/>
    <property type="molecule type" value="Genomic_DNA"/>
</dbReference>
<comment type="caution">
    <text evidence="1">The sequence shown here is derived from an EMBL/GenBank/DDBJ whole genome shotgun (WGS) entry which is preliminary data.</text>
</comment>
<organism evidence="1 2">
    <name type="scientific">Fusobacterium vincentii ATCC 49256</name>
    <dbReference type="NCBI Taxonomy" id="209882"/>
    <lineage>
        <taxon>Bacteria</taxon>
        <taxon>Fusobacteriati</taxon>
        <taxon>Fusobacteriota</taxon>
        <taxon>Fusobacteriia</taxon>
        <taxon>Fusobacteriales</taxon>
        <taxon>Fusobacteriaceae</taxon>
        <taxon>Fusobacterium</taxon>
    </lineage>
</organism>
<gene>
    <name evidence="1" type="ORF">FNV2276</name>
</gene>
<protein>
    <recommendedName>
        <fullName evidence="3">UbiD family decarboxylase</fullName>
    </recommendedName>
</protein>
<reference evidence="1 2" key="1">
    <citation type="journal article" date="2003" name="Genome Res.">
        <title>Genome analysis of F. nucleatum sub spp vincentii and its comparison with the genome of F. nucleatum ATCC 25586.</title>
        <authorList>
            <person name="Kapatral V."/>
            <person name="Ivanova N."/>
            <person name="Anderson I."/>
            <person name="Reznik G."/>
            <person name="Bhattacharyya A."/>
            <person name="Gardner W.L."/>
            <person name="Mikhailova N."/>
            <person name="Lapidus A."/>
            <person name="Larsen N."/>
            <person name="D'Souza M."/>
            <person name="Walunas T."/>
            <person name="Haselkorn R."/>
            <person name="Overbeek R."/>
            <person name="Kyrpides N."/>
        </authorList>
    </citation>
    <scope>NUCLEOTIDE SEQUENCE [LARGE SCALE GENOMIC DNA]</scope>
    <source>
        <strain evidence="1 2">ATCC 49256</strain>
    </source>
</reference>
<dbReference type="AlphaFoldDB" id="Q7P8M0"/>
<sequence length="1178" mass="134213">MISFDRVDENILNKIIPIREKKLDLKNINIKDIKTIVHYSDNRGLSIKTTMKPNDSEFKGIELNDFNLYVSSKDGKNNLSARILTKVKGIPENIALSVENQKDNTDIILALKSPIKDNIIPDINIRGKIENQKDILKANIDSNIVDFNMDYKKDKKLAKIYGNKFTINYDVDKKKLTDGKGRIPFEIYHTGNYLDFIAKNNKIEIKELKLADKSNKNNTFIAKGNANLDNGEFKIDYEGRVASISRKVKENDLILSFDGKGKVENKNNILSSQGQVNDLSLEYIGKIEKINGTYNFKKIGKDIEANLNTKIASIGYDKYKFENFNLNVNYSENQVKIKDFSNNLISLKGNYDVKNQKVKANLFVDRLTNKDVALDKVEFVLENLKANVEGDIKNLQGAVDLGSTVVTLPSKDFVKITGKASIKNSIVNINGINLDNNLITGKYNLKDKNLDLKVSLSEKHLEKYYGAKDLGYILYGQIDVKGVAGKIKAIAKGRATNFEKQLPDLAYDIEYNTENYSDGIATIKDLDIIDRKYGNILGLTGEVNLKAKTLDIKNKHKQIDLAKLQNILSNPDIRGIVNADLVVNGTLTEPKYKLNMSSSRVSIKNFKINDILLDLTGDKEKASLNKLNLDIYKNLIVGNGYYDIKNKTYNVVVKSNDKIDVSKFQSFLTPYGIENAKGKIALNVEINEKTEKGYINLENISLDSSKAKLKLTNFSGPINFGQRRIDVGALKASLNDSPLVIDGFVDLANISKLDKEDLIRTLPYKLHFKMNNFYYAYPEVIKISGSTEITATNEEVYGNLIIKDATIYDIPNNYYRDFFSLLREQLRRVRTDVPQTKKEDKDSRKAKEKTEEIKRILNKLMPIDFIVKTEKPILIDMDNFNIVVPEVYGKLYIDLNINGKKGKYYLTGETEIKDGYFYVGTNEFQVDRALSVFNENVALPEINPNIFFESRIEMDDEEYRFNTMGKLNQLRYEISSKTAKVGGDLSALIVNPNADEHIYSYGDGSEIFITFMKNLIAGQVGQIVFGSTTRYIKRKLNLTKFVIRPEVKIYNEDNNVVNKRDGVTDNRGMNPEIYNVNVKLEAKDNIYKDKLFWKASVRIIGTGKEAIKNQTMKVDSKVREYDVGLEYKVDDSKTIEIGVGTVPDKYRTDENKDYRKPNYHIGFKFRKRYRDFSEIFSF</sequence>
<proteinExistence type="predicted"/>
<accession>Q7P8M0</accession>
<evidence type="ECO:0008006" key="3">
    <source>
        <dbReference type="Google" id="ProtNLM"/>
    </source>
</evidence>
<evidence type="ECO:0000313" key="2">
    <source>
        <dbReference type="Proteomes" id="UP000006454"/>
    </source>
</evidence>
<evidence type="ECO:0000313" key="1">
    <source>
        <dbReference type="EMBL" id="EAA25241.1"/>
    </source>
</evidence>
<dbReference type="Proteomes" id="UP000006454">
    <property type="component" value="Unassembled WGS sequence"/>
</dbReference>
<name>Q7P8M0_FUSVC</name>